<dbReference type="GO" id="GO:0005737">
    <property type="term" value="C:cytoplasm"/>
    <property type="evidence" value="ECO:0007669"/>
    <property type="project" value="TreeGrafter"/>
</dbReference>
<gene>
    <name evidence="2" type="ORF">HRG_05588</name>
</gene>
<proteinExistence type="predicted"/>
<sequence length="426" mass="46158">MLLHSRRANLGQLVAAQAARRPRKTAAEHGPVQLSYAELHAQATMLAQKLCALPFHAEEPVVILAPPGLEHIISQMGVVYAGGTCLPLDPSMSDADIEARANLAGACILITSPHVKGREISVRHKITMRPAKICPAELAQDSFSFPVPVAPDYRSHILFTSGTTGKPKGVEILGRSIIRLHKGVFDPEDRVAHCNSVSFDASLLDIWTTLMIGATVVVVERDTLLNQQLFTQLLDQEIITAMFLTSVVFNAIALSYPSAFSKCNSVLTGGEAPNHAAIRKVLERGPPKSFLHVYGLTECGVLSTSYQVSLYDVCQGYIPLGEPLKSTELFLVNNSHRLVRGQGTGELFIGGQGLARGYLGNAAKTSSAFLHIPGVGGDGEVKLLYRTGDIVQRDGQGRLFWRGRRNNEVKHRGHRVSLDAIESALH</sequence>
<dbReference type="Gene3D" id="2.30.38.10">
    <property type="entry name" value="Luciferase, Domain 3"/>
    <property type="match status" value="1"/>
</dbReference>
<accession>A0A9P8SHG8</accession>
<evidence type="ECO:0000313" key="3">
    <source>
        <dbReference type="Proteomes" id="UP000824596"/>
    </source>
</evidence>
<dbReference type="RefSeq" id="XP_044720591.1">
    <property type="nucleotide sequence ID" value="XM_044864059.1"/>
</dbReference>
<evidence type="ECO:0000259" key="1">
    <source>
        <dbReference type="Pfam" id="PF00501"/>
    </source>
</evidence>
<dbReference type="OrthoDB" id="408177at2759"/>
<dbReference type="InterPro" id="IPR000873">
    <property type="entry name" value="AMP-dep_synth/lig_dom"/>
</dbReference>
<reference evidence="2" key="1">
    <citation type="submission" date="2021-09" db="EMBL/GenBank/DDBJ databases">
        <title>A high-quality genome of the endoparasitic fungus Hirsutella rhossiliensis with a comparison of Hirsutella genomes reveals transposable elements contributing to genome size variation.</title>
        <authorList>
            <person name="Lin R."/>
            <person name="Jiao Y."/>
            <person name="Sun X."/>
            <person name="Ling J."/>
            <person name="Xie B."/>
            <person name="Cheng X."/>
        </authorList>
    </citation>
    <scope>NUCLEOTIDE SEQUENCE</scope>
    <source>
        <strain evidence="2">HR02</strain>
    </source>
</reference>
<feature type="domain" description="AMP-dependent synthetase/ligase" evidence="1">
    <location>
        <begin position="15"/>
        <end position="359"/>
    </location>
</feature>
<protein>
    <submittedName>
        <fullName evidence="2">AMP-binding enzyme domain-containing protein</fullName>
    </submittedName>
</protein>
<dbReference type="EMBL" id="JAIZPD010000005">
    <property type="protein sequence ID" value="KAH0963078.1"/>
    <property type="molecule type" value="Genomic_DNA"/>
</dbReference>
<dbReference type="AlphaFoldDB" id="A0A9P8SHG8"/>
<organism evidence="2 3">
    <name type="scientific">Hirsutella rhossiliensis</name>
    <dbReference type="NCBI Taxonomy" id="111463"/>
    <lineage>
        <taxon>Eukaryota</taxon>
        <taxon>Fungi</taxon>
        <taxon>Dikarya</taxon>
        <taxon>Ascomycota</taxon>
        <taxon>Pezizomycotina</taxon>
        <taxon>Sordariomycetes</taxon>
        <taxon>Hypocreomycetidae</taxon>
        <taxon>Hypocreales</taxon>
        <taxon>Ophiocordycipitaceae</taxon>
        <taxon>Hirsutella</taxon>
    </lineage>
</organism>
<dbReference type="PROSITE" id="PS00455">
    <property type="entry name" value="AMP_BINDING"/>
    <property type="match status" value="1"/>
</dbReference>
<dbReference type="SUPFAM" id="SSF56801">
    <property type="entry name" value="Acetyl-CoA synthetase-like"/>
    <property type="match status" value="1"/>
</dbReference>
<evidence type="ECO:0000313" key="2">
    <source>
        <dbReference type="EMBL" id="KAH0963078.1"/>
    </source>
</evidence>
<dbReference type="GO" id="GO:0043041">
    <property type="term" value="P:amino acid activation for nonribosomal peptide biosynthetic process"/>
    <property type="evidence" value="ECO:0007669"/>
    <property type="project" value="TreeGrafter"/>
</dbReference>
<dbReference type="InterPro" id="IPR020845">
    <property type="entry name" value="AMP-binding_CS"/>
</dbReference>
<dbReference type="Proteomes" id="UP000824596">
    <property type="component" value="Unassembled WGS sequence"/>
</dbReference>
<dbReference type="Gene3D" id="3.40.50.980">
    <property type="match status" value="2"/>
</dbReference>
<comment type="caution">
    <text evidence="2">The sequence shown here is derived from an EMBL/GenBank/DDBJ whole genome shotgun (WGS) entry which is preliminary data.</text>
</comment>
<dbReference type="Pfam" id="PF00501">
    <property type="entry name" value="AMP-binding"/>
    <property type="match status" value="1"/>
</dbReference>
<keyword evidence="3" id="KW-1185">Reference proteome</keyword>
<dbReference type="GO" id="GO:0031177">
    <property type="term" value="F:phosphopantetheine binding"/>
    <property type="evidence" value="ECO:0007669"/>
    <property type="project" value="TreeGrafter"/>
</dbReference>
<dbReference type="GeneID" id="68354717"/>
<name>A0A9P8SHG8_9HYPO</name>
<dbReference type="PANTHER" id="PTHR45527:SF1">
    <property type="entry name" value="FATTY ACID SYNTHASE"/>
    <property type="match status" value="1"/>
</dbReference>
<dbReference type="PANTHER" id="PTHR45527">
    <property type="entry name" value="NONRIBOSOMAL PEPTIDE SYNTHETASE"/>
    <property type="match status" value="1"/>
</dbReference>
<dbReference type="GO" id="GO:0044550">
    <property type="term" value="P:secondary metabolite biosynthetic process"/>
    <property type="evidence" value="ECO:0007669"/>
    <property type="project" value="TreeGrafter"/>
</dbReference>